<keyword evidence="8" id="KW-0862">Zinc</keyword>
<keyword evidence="5" id="KW-0677">Repeat</keyword>
<proteinExistence type="predicted"/>
<comment type="catalytic activity">
    <reaction evidence="1">
        <text>[E2 ubiquitin-conjugating enzyme]-S-ubiquitinyl-L-cysteine + [acceptor protein]-L-lysine = [E2 ubiquitin-conjugating enzyme]-L-cysteine + [acceptor protein]-N(6)-ubiquitinyl-L-lysine.</text>
        <dbReference type="EC" id="2.3.2.31"/>
    </reaction>
</comment>
<evidence type="ECO:0000256" key="6">
    <source>
        <dbReference type="ARBA" id="ARBA00022771"/>
    </source>
</evidence>
<dbReference type="Gene3D" id="3.30.40.10">
    <property type="entry name" value="Zinc/RING finger domain, C3HC4 (zinc finger)"/>
    <property type="match status" value="1"/>
</dbReference>
<dbReference type="Gene3D" id="1.20.120.1750">
    <property type="match status" value="1"/>
</dbReference>
<keyword evidence="11" id="KW-1133">Transmembrane helix</keyword>
<dbReference type="GO" id="GO:0016567">
    <property type="term" value="P:protein ubiquitination"/>
    <property type="evidence" value="ECO:0007669"/>
    <property type="project" value="InterPro"/>
</dbReference>
<dbReference type="PROSITE" id="PS50089">
    <property type="entry name" value="ZF_RING_2"/>
    <property type="match status" value="1"/>
</dbReference>
<dbReference type="Proteomes" id="UP001148018">
    <property type="component" value="Unassembled WGS sequence"/>
</dbReference>
<feature type="compositionally biased region" description="Polar residues" evidence="10">
    <location>
        <begin position="1"/>
        <end position="10"/>
    </location>
</feature>
<dbReference type="EMBL" id="JANIIK010000042">
    <property type="protein sequence ID" value="KAJ3606492.1"/>
    <property type="molecule type" value="Genomic_DNA"/>
</dbReference>
<evidence type="ECO:0000256" key="2">
    <source>
        <dbReference type="ARBA" id="ARBA00012251"/>
    </source>
</evidence>
<keyword evidence="11" id="KW-0472">Membrane</keyword>
<dbReference type="InterPro" id="IPR031127">
    <property type="entry name" value="E3_UB_ligase_RBR"/>
</dbReference>
<organism evidence="14 15">
    <name type="scientific">Muraenolepis orangiensis</name>
    <name type="common">Patagonian moray cod</name>
    <dbReference type="NCBI Taxonomy" id="630683"/>
    <lineage>
        <taxon>Eukaryota</taxon>
        <taxon>Metazoa</taxon>
        <taxon>Chordata</taxon>
        <taxon>Craniata</taxon>
        <taxon>Vertebrata</taxon>
        <taxon>Euteleostomi</taxon>
        <taxon>Actinopterygii</taxon>
        <taxon>Neopterygii</taxon>
        <taxon>Teleostei</taxon>
        <taxon>Neoteleostei</taxon>
        <taxon>Acanthomorphata</taxon>
        <taxon>Zeiogadaria</taxon>
        <taxon>Gadariae</taxon>
        <taxon>Gadiformes</taxon>
        <taxon>Muraenolepidoidei</taxon>
        <taxon>Muraenolepididae</taxon>
        <taxon>Muraenolepis</taxon>
    </lineage>
</organism>
<evidence type="ECO:0000313" key="14">
    <source>
        <dbReference type="EMBL" id="KAJ3606492.1"/>
    </source>
</evidence>
<evidence type="ECO:0000256" key="3">
    <source>
        <dbReference type="ARBA" id="ARBA00022679"/>
    </source>
</evidence>
<evidence type="ECO:0000256" key="1">
    <source>
        <dbReference type="ARBA" id="ARBA00001798"/>
    </source>
</evidence>
<evidence type="ECO:0000256" key="5">
    <source>
        <dbReference type="ARBA" id="ARBA00022737"/>
    </source>
</evidence>
<feature type="domain" description="RING-type" evidence="12">
    <location>
        <begin position="111"/>
        <end position="159"/>
    </location>
</feature>
<feature type="domain" description="RING-type" evidence="13">
    <location>
        <begin position="107"/>
        <end position="330"/>
    </location>
</feature>
<keyword evidence="4" id="KW-0479">Metal-binding</keyword>
<dbReference type="InterPro" id="IPR001841">
    <property type="entry name" value="Znf_RING"/>
</dbReference>
<evidence type="ECO:0000256" key="9">
    <source>
        <dbReference type="PROSITE-ProRule" id="PRU00175"/>
    </source>
</evidence>
<keyword evidence="11" id="KW-0812">Transmembrane</keyword>
<keyword evidence="6 9" id="KW-0863">Zinc-finger</keyword>
<dbReference type="SMART" id="SM00184">
    <property type="entry name" value="RING"/>
    <property type="match status" value="1"/>
</dbReference>
<evidence type="ECO:0000259" key="12">
    <source>
        <dbReference type="PROSITE" id="PS50089"/>
    </source>
</evidence>
<keyword evidence="7" id="KW-0833">Ubl conjugation pathway</keyword>
<feature type="compositionally biased region" description="Basic and acidic residues" evidence="10">
    <location>
        <begin position="21"/>
        <end position="39"/>
    </location>
</feature>
<evidence type="ECO:0000259" key="13">
    <source>
        <dbReference type="PROSITE" id="PS51873"/>
    </source>
</evidence>
<dbReference type="PROSITE" id="PS51873">
    <property type="entry name" value="TRIAD"/>
    <property type="match status" value="1"/>
</dbReference>
<feature type="compositionally biased region" description="Basic and acidic residues" evidence="10">
    <location>
        <begin position="966"/>
        <end position="983"/>
    </location>
</feature>
<evidence type="ECO:0000313" key="15">
    <source>
        <dbReference type="Proteomes" id="UP001148018"/>
    </source>
</evidence>
<dbReference type="EC" id="2.3.2.31" evidence="2"/>
<dbReference type="InterPro" id="IPR013083">
    <property type="entry name" value="Znf_RING/FYVE/PHD"/>
</dbReference>
<name>A0A9Q0IMW9_9TELE</name>
<accession>A0A9Q0IMW9</accession>
<dbReference type="InterPro" id="IPR002867">
    <property type="entry name" value="IBR_dom"/>
</dbReference>
<evidence type="ECO:0000256" key="8">
    <source>
        <dbReference type="ARBA" id="ARBA00022833"/>
    </source>
</evidence>
<dbReference type="AlphaFoldDB" id="A0A9Q0IMW9"/>
<evidence type="ECO:0000256" key="11">
    <source>
        <dbReference type="SAM" id="Phobius"/>
    </source>
</evidence>
<dbReference type="FunFam" id="3.30.40.10:FF:000052">
    <property type="entry name" value="RBR-type E3 ubiquitin transferase"/>
    <property type="match status" value="1"/>
</dbReference>
<dbReference type="InterPro" id="IPR044066">
    <property type="entry name" value="TRIAD_supradom"/>
</dbReference>
<feature type="region of interest" description="Disordered" evidence="10">
    <location>
        <begin position="951"/>
        <end position="986"/>
    </location>
</feature>
<keyword evidence="3" id="KW-0808">Transferase</keyword>
<comment type="caution">
    <text evidence="14">The sequence shown here is derived from an EMBL/GenBank/DDBJ whole genome shotgun (WGS) entry which is preliminary data.</text>
</comment>
<reference evidence="14" key="1">
    <citation type="submission" date="2022-07" db="EMBL/GenBank/DDBJ databases">
        <title>Chromosome-level genome of Muraenolepis orangiensis.</title>
        <authorList>
            <person name="Kim J."/>
        </authorList>
    </citation>
    <scope>NUCLEOTIDE SEQUENCE</scope>
    <source>
        <strain evidence="14">KU_S4_2022</strain>
        <tissue evidence="14">Muscle</tissue>
    </source>
</reference>
<sequence length="999" mass="110630">MRRPKQQTGPLSFLNFFTRKPKSEPLPDKPPDAWPKDEVVITLTPSDNPALGESVPTDGEPGVPGPDGEEGRGDTGADVAGQEVASEDVLSLSSSQDQLLEEHLEEHLEECPLCLLSQPLGHFPRLTSCSHRACSDCLRQYLRIEISESRVGIACPQCSEALAPLDVRDILDDRALLERFEDYQLRRFLAADPDTRWCPAPDCSYAVIAYGCAECPKLSCGREGCDTEFCYHCRQLWHPDQTCDQARRQRARHTSGGHDGSTLYVFNEELGGDAEEIKACPRCGAYIMKTNDGSCNRMNCTVCACQFCWLCMQEITDVHYLRYLTTSLPQVHHYLTTSLPQVPHYLTTSGTPLPHYLTTSLPHYLRYTTTSLPQVHHYLTTSLPQVHHYLTTSGTSLPHCLRYTTTSLPQVPHYLRYTTTSLPHYLRYLTTSLPQVHHYLTTSGTSLPHYLRYTTTSLPHYLRYLTTSLPQVPHYLRYLTTSGTPLPQVPHYLTTSGTSLHHYLRYTTTSGTSLPHYLTTSGTPLPHYLTTSGTSLPHYLRYTTTSLPQVPHYLTTSGTPLPHYLRYPTTSLPHYLRYLTTSLPQVPQVPHYLTTSGTPLPHYLRYLTTSLPQVHHYLRYLTTSLPQVHPYLTTSGTSLPHYLTTSGTPLPHYLTTSGTPLPQTRKVLWQVGMLLGAPVVISLIAGIAIPIIIVGIPIYMGRKVHSRCKKNNISGSKHYLTVASGVMMSVFVSPVIAAITVGVGVPLMLTYVYGVVPMSLCRNGWCRPQGEPPDSHKIQLEDLASYLLFSHVVSDHWTGQNHPVNPSNTHVQEVKVSVQEVGVLPSTSSAPPEVNVCTGLEEASESPGYMQQNSQSDCEVVIVPDGKLNDTQAFSLRDGTSIKVCVCVCGLYPPEMEPVSRCVCVCVWSVPPRDGTSIKVRVEIETHPGGTRQTSLSSVLSSLSVESLGHSRAQSQSQDYLCASEPEEKRGGVRGGEGDKMEAGEAEGTFCPVFEFDGV</sequence>
<dbReference type="SMART" id="SM00647">
    <property type="entry name" value="IBR"/>
    <property type="match status" value="2"/>
</dbReference>
<evidence type="ECO:0000256" key="7">
    <source>
        <dbReference type="ARBA" id="ARBA00022786"/>
    </source>
</evidence>
<dbReference type="SUPFAM" id="SSF57850">
    <property type="entry name" value="RING/U-box"/>
    <property type="match status" value="3"/>
</dbReference>
<dbReference type="OrthoDB" id="1431934at2759"/>
<evidence type="ECO:0000256" key="10">
    <source>
        <dbReference type="SAM" id="MobiDB-lite"/>
    </source>
</evidence>
<protein>
    <recommendedName>
        <fullName evidence="2">RBR-type E3 ubiquitin transferase</fullName>
        <ecNumber evidence="2">2.3.2.31</ecNumber>
    </recommendedName>
</protein>
<dbReference type="Pfam" id="PF01485">
    <property type="entry name" value="IBR"/>
    <property type="match status" value="2"/>
</dbReference>
<dbReference type="GO" id="GO:0008270">
    <property type="term" value="F:zinc ion binding"/>
    <property type="evidence" value="ECO:0007669"/>
    <property type="project" value="UniProtKB-KW"/>
</dbReference>
<feature type="transmembrane region" description="Helical" evidence="11">
    <location>
        <begin position="667"/>
        <end position="699"/>
    </location>
</feature>
<feature type="region of interest" description="Disordered" evidence="10">
    <location>
        <begin position="1"/>
        <end position="78"/>
    </location>
</feature>
<dbReference type="GO" id="GO:0061630">
    <property type="term" value="F:ubiquitin protein ligase activity"/>
    <property type="evidence" value="ECO:0007669"/>
    <property type="project" value="UniProtKB-EC"/>
</dbReference>
<dbReference type="FunFam" id="2.20.25.20:FF:000004">
    <property type="entry name" value="RBR-type E3 ubiquitin transferase"/>
    <property type="match status" value="1"/>
</dbReference>
<dbReference type="PANTHER" id="PTHR11685">
    <property type="entry name" value="RBR FAMILY RING FINGER AND IBR DOMAIN-CONTAINING"/>
    <property type="match status" value="1"/>
</dbReference>
<keyword evidence="15" id="KW-1185">Reference proteome</keyword>
<evidence type="ECO:0000256" key="4">
    <source>
        <dbReference type="ARBA" id="ARBA00022723"/>
    </source>
</evidence>
<dbReference type="CDD" id="cd20338">
    <property type="entry name" value="BRcat_RBR_RNF19"/>
    <property type="match status" value="1"/>
</dbReference>
<gene>
    <name evidence="14" type="ORF">NHX12_026013</name>
</gene>
<feature type="transmembrane region" description="Helical" evidence="11">
    <location>
        <begin position="720"/>
        <end position="753"/>
    </location>
</feature>